<dbReference type="SFLD" id="SFLDG01129">
    <property type="entry name" value="C1.5:_HAD__Beta-PGM__Phosphata"/>
    <property type="match status" value="1"/>
</dbReference>
<dbReference type="InterPro" id="IPR023198">
    <property type="entry name" value="PGP-like_dom2"/>
</dbReference>
<accession>A0ABV5SNQ0</accession>
<reference evidence="1 2" key="1">
    <citation type="submission" date="2024-09" db="EMBL/GenBank/DDBJ databases">
        <authorList>
            <person name="Sun Q."/>
            <person name="Mori K."/>
        </authorList>
    </citation>
    <scope>NUCLEOTIDE SEQUENCE [LARGE SCALE GENOMIC DNA]</scope>
    <source>
        <strain evidence="1 2">JCM 14321</strain>
    </source>
</reference>
<dbReference type="Gene3D" id="3.40.50.1000">
    <property type="entry name" value="HAD superfamily/HAD-like"/>
    <property type="match status" value="1"/>
</dbReference>
<dbReference type="RefSeq" id="WP_212277340.1">
    <property type="nucleotide sequence ID" value="NZ_BAAANI010000007.1"/>
</dbReference>
<dbReference type="SFLD" id="SFLDS00003">
    <property type="entry name" value="Haloacid_Dehalogenase"/>
    <property type="match status" value="1"/>
</dbReference>
<evidence type="ECO:0000313" key="1">
    <source>
        <dbReference type="EMBL" id="MFB9641965.1"/>
    </source>
</evidence>
<dbReference type="NCBIfam" id="TIGR01509">
    <property type="entry name" value="HAD-SF-IA-v3"/>
    <property type="match status" value="1"/>
</dbReference>
<protein>
    <submittedName>
        <fullName evidence="1">HAD family hydrolase</fullName>
    </submittedName>
</protein>
<dbReference type="InterPro" id="IPR036412">
    <property type="entry name" value="HAD-like_sf"/>
</dbReference>
<dbReference type="GO" id="GO:0016787">
    <property type="term" value="F:hydrolase activity"/>
    <property type="evidence" value="ECO:0007669"/>
    <property type="project" value="UniProtKB-KW"/>
</dbReference>
<proteinExistence type="predicted"/>
<keyword evidence="2" id="KW-1185">Reference proteome</keyword>
<dbReference type="PANTHER" id="PTHR43481:SF4">
    <property type="entry name" value="GLYCEROL-1-PHOSPHATE PHOSPHOHYDROLASE 1-RELATED"/>
    <property type="match status" value="1"/>
</dbReference>
<keyword evidence="1" id="KW-0378">Hydrolase</keyword>
<organism evidence="1 2">
    <name type="scientific">Agromyces lapidis</name>
    <dbReference type="NCBI Taxonomy" id="279574"/>
    <lineage>
        <taxon>Bacteria</taxon>
        <taxon>Bacillati</taxon>
        <taxon>Actinomycetota</taxon>
        <taxon>Actinomycetes</taxon>
        <taxon>Micrococcales</taxon>
        <taxon>Microbacteriaceae</taxon>
        <taxon>Agromyces</taxon>
    </lineage>
</organism>
<dbReference type="EMBL" id="JBHMBL010000001">
    <property type="protein sequence ID" value="MFB9641965.1"/>
    <property type="molecule type" value="Genomic_DNA"/>
</dbReference>
<comment type="caution">
    <text evidence="1">The sequence shown here is derived from an EMBL/GenBank/DDBJ whole genome shotgun (WGS) entry which is preliminary data.</text>
</comment>
<dbReference type="NCBIfam" id="TIGR01549">
    <property type="entry name" value="HAD-SF-IA-v1"/>
    <property type="match status" value="1"/>
</dbReference>
<name>A0ABV5SNQ0_9MICO</name>
<dbReference type="Gene3D" id="1.10.150.240">
    <property type="entry name" value="Putative phosphatase, domain 2"/>
    <property type="match status" value="1"/>
</dbReference>
<dbReference type="Pfam" id="PF00702">
    <property type="entry name" value="Hydrolase"/>
    <property type="match status" value="1"/>
</dbReference>
<dbReference type="SUPFAM" id="SSF56784">
    <property type="entry name" value="HAD-like"/>
    <property type="match status" value="1"/>
</dbReference>
<dbReference type="Proteomes" id="UP001589667">
    <property type="component" value="Unassembled WGS sequence"/>
</dbReference>
<dbReference type="PANTHER" id="PTHR43481">
    <property type="entry name" value="FRUCTOSE-1-PHOSPHATE PHOSPHATASE"/>
    <property type="match status" value="1"/>
</dbReference>
<dbReference type="InterPro" id="IPR051806">
    <property type="entry name" value="HAD-like_SPP"/>
</dbReference>
<sequence>MSVRRRAVLFDVDGTLLDAIDGQRRIWRRWAEQRRLDPDRVYEVALRTRPLDTAAEFLPAHEVAASIAEFDALEDADAEHGELRGIPGAAELLAALPRERWAVVTSNAERRVVRRFARLGLPVPEVVIDSASTARGKPAADPYLLAAMRLDARSVDCLVIEDSPSGVGAGVAAGMTVWSVNAEAPITGGHRHFATLAAASPAILDFVGEDAR</sequence>
<dbReference type="InterPro" id="IPR006439">
    <property type="entry name" value="HAD-SF_hydro_IA"/>
</dbReference>
<dbReference type="InterPro" id="IPR023214">
    <property type="entry name" value="HAD_sf"/>
</dbReference>
<gene>
    <name evidence="1" type="ORF">ACFFQV_06640</name>
</gene>
<evidence type="ECO:0000313" key="2">
    <source>
        <dbReference type="Proteomes" id="UP001589667"/>
    </source>
</evidence>